<dbReference type="EMBL" id="KN882047">
    <property type="protein sequence ID" value="KIY45514.1"/>
    <property type="molecule type" value="Genomic_DNA"/>
</dbReference>
<keyword evidence="2" id="KW-1185">Reference proteome</keyword>
<accession>A0A0D7A553</accession>
<proteinExistence type="predicted"/>
<dbReference type="AlphaFoldDB" id="A0A0D7A553"/>
<evidence type="ECO:0000313" key="1">
    <source>
        <dbReference type="EMBL" id="KIY45514.1"/>
    </source>
</evidence>
<gene>
    <name evidence="1" type="ORF">FISHEDRAFT_48953</name>
</gene>
<name>A0A0D7A553_9AGAR</name>
<organism evidence="1 2">
    <name type="scientific">Fistulina hepatica ATCC 64428</name>
    <dbReference type="NCBI Taxonomy" id="1128425"/>
    <lineage>
        <taxon>Eukaryota</taxon>
        <taxon>Fungi</taxon>
        <taxon>Dikarya</taxon>
        <taxon>Basidiomycota</taxon>
        <taxon>Agaricomycotina</taxon>
        <taxon>Agaricomycetes</taxon>
        <taxon>Agaricomycetidae</taxon>
        <taxon>Agaricales</taxon>
        <taxon>Fistulinaceae</taxon>
        <taxon>Fistulina</taxon>
    </lineage>
</organism>
<dbReference type="OrthoDB" id="3031569at2759"/>
<feature type="non-terminal residue" evidence="1">
    <location>
        <position position="1"/>
    </location>
</feature>
<sequence length="166" mass="18480">LAHIILHCRVSGQAEIWCLASNLWKNKTGEDLPVASLGDILASGLNNFLKLNDGGAKRLLRILIAESVKLIWSLRCAHRMGTREGMPIPTPMMKEAQQKWLYQINVRLKTDCIHIQTYKGKRQGALRSKVTQTWSNVLDHIKEGDLPSDWMKHGSGVLVGSAALTS</sequence>
<reference evidence="1 2" key="1">
    <citation type="journal article" date="2015" name="Fungal Genet. Biol.">
        <title>Evolution of novel wood decay mechanisms in Agaricales revealed by the genome sequences of Fistulina hepatica and Cylindrobasidium torrendii.</title>
        <authorList>
            <person name="Floudas D."/>
            <person name="Held B.W."/>
            <person name="Riley R."/>
            <person name="Nagy L.G."/>
            <person name="Koehler G."/>
            <person name="Ransdell A.S."/>
            <person name="Younus H."/>
            <person name="Chow J."/>
            <person name="Chiniquy J."/>
            <person name="Lipzen A."/>
            <person name="Tritt A."/>
            <person name="Sun H."/>
            <person name="Haridas S."/>
            <person name="LaButti K."/>
            <person name="Ohm R.A."/>
            <person name="Kues U."/>
            <person name="Blanchette R.A."/>
            <person name="Grigoriev I.V."/>
            <person name="Minto R.E."/>
            <person name="Hibbett D.S."/>
        </authorList>
    </citation>
    <scope>NUCLEOTIDE SEQUENCE [LARGE SCALE GENOMIC DNA]</scope>
    <source>
        <strain evidence="1 2">ATCC 64428</strain>
    </source>
</reference>
<dbReference type="Proteomes" id="UP000054144">
    <property type="component" value="Unassembled WGS sequence"/>
</dbReference>
<protein>
    <submittedName>
        <fullName evidence="1">Uncharacterized protein</fullName>
    </submittedName>
</protein>
<evidence type="ECO:0000313" key="2">
    <source>
        <dbReference type="Proteomes" id="UP000054144"/>
    </source>
</evidence>